<reference evidence="1" key="1">
    <citation type="journal article" date="2018" name="Nat. Plants">
        <title>Whole-genome landscape of Medicago truncatula symbiotic genes.</title>
        <authorList>
            <person name="Pecrix Y."/>
            <person name="Gamas P."/>
            <person name="Carrere S."/>
        </authorList>
    </citation>
    <scope>NUCLEOTIDE SEQUENCE</scope>
    <source>
        <tissue evidence="1">Leaves</tissue>
    </source>
</reference>
<dbReference type="EMBL" id="PSQE01000005">
    <property type="protein sequence ID" value="RHN55950.1"/>
    <property type="molecule type" value="Genomic_DNA"/>
</dbReference>
<organism evidence="1">
    <name type="scientific">Medicago truncatula</name>
    <name type="common">Barrel medic</name>
    <name type="synonym">Medicago tribuloides</name>
    <dbReference type="NCBI Taxonomy" id="3880"/>
    <lineage>
        <taxon>Eukaryota</taxon>
        <taxon>Viridiplantae</taxon>
        <taxon>Streptophyta</taxon>
        <taxon>Embryophyta</taxon>
        <taxon>Tracheophyta</taxon>
        <taxon>Spermatophyta</taxon>
        <taxon>Magnoliopsida</taxon>
        <taxon>eudicotyledons</taxon>
        <taxon>Gunneridae</taxon>
        <taxon>Pentapetalae</taxon>
        <taxon>rosids</taxon>
        <taxon>fabids</taxon>
        <taxon>Fabales</taxon>
        <taxon>Fabaceae</taxon>
        <taxon>Papilionoideae</taxon>
        <taxon>50 kb inversion clade</taxon>
        <taxon>NPAAA clade</taxon>
        <taxon>Hologalegina</taxon>
        <taxon>IRL clade</taxon>
        <taxon>Trifolieae</taxon>
        <taxon>Medicago</taxon>
    </lineage>
</organism>
<name>A0A396HRK3_MEDTR</name>
<sequence length="89" mass="9757">MKFAPSIPHRVKFGSPIPHRRRKPPLPAKMIAISVTVCYSLSVNSVISSEKSSTGAGYAPICLGLEDFYIRIPLSAMCMAENFEIELTS</sequence>
<dbReference type="Gramene" id="rna31244">
    <property type="protein sequence ID" value="RHN55950.1"/>
    <property type="gene ID" value="gene31244"/>
</dbReference>
<accession>A0A396HRK3</accession>
<dbReference type="Proteomes" id="UP000265566">
    <property type="component" value="Chromosome 5"/>
</dbReference>
<protein>
    <submittedName>
        <fullName evidence="1">Uncharacterized protein</fullName>
    </submittedName>
</protein>
<dbReference type="AlphaFoldDB" id="A0A396HRK3"/>
<evidence type="ECO:0000313" key="1">
    <source>
        <dbReference type="EMBL" id="RHN55950.1"/>
    </source>
</evidence>
<gene>
    <name evidence="1" type="ORF">MtrunA17_Chr5g0424001</name>
</gene>
<comment type="caution">
    <text evidence="1">The sequence shown here is derived from an EMBL/GenBank/DDBJ whole genome shotgun (WGS) entry which is preliminary data.</text>
</comment>
<proteinExistence type="predicted"/>